<organism evidence="5 6">
    <name type="scientific">Leptothoe kymatousa TAU-MAC 1615</name>
    <dbReference type="NCBI Taxonomy" id="2364775"/>
    <lineage>
        <taxon>Bacteria</taxon>
        <taxon>Bacillati</taxon>
        <taxon>Cyanobacteriota</taxon>
        <taxon>Cyanophyceae</taxon>
        <taxon>Nodosilineales</taxon>
        <taxon>Cymatolegaceae</taxon>
        <taxon>Leptothoe</taxon>
        <taxon>Leptothoe kymatousa</taxon>
    </lineage>
</organism>
<dbReference type="Gene3D" id="3.40.50.12780">
    <property type="entry name" value="N-terminal domain of ligase-like"/>
    <property type="match status" value="1"/>
</dbReference>
<dbReference type="Pfam" id="PF00668">
    <property type="entry name" value="Condensation"/>
    <property type="match status" value="1"/>
</dbReference>
<dbReference type="InterPro" id="IPR036736">
    <property type="entry name" value="ACP-like_sf"/>
</dbReference>
<evidence type="ECO:0000313" key="5">
    <source>
        <dbReference type="EMBL" id="MBT9312778.1"/>
    </source>
</evidence>
<dbReference type="PANTHER" id="PTHR45527">
    <property type="entry name" value="NONRIBOSOMAL PEPTIDE SYNTHETASE"/>
    <property type="match status" value="1"/>
</dbReference>
<dbReference type="Gene3D" id="3.30.300.30">
    <property type="match status" value="1"/>
</dbReference>
<accession>A0ABS5Y5I2</accession>
<protein>
    <submittedName>
        <fullName evidence="5">Amino acid adenylation domain-containing protein</fullName>
    </submittedName>
</protein>
<name>A0ABS5Y5I2_9CYAN</name>
<evidence type="ECO:0000256" key="2">
    <source>
        <dbReference type="ARBA" id="ARBA00022450"/>
    </source>
</evidence>
<dbReference type="Pfam" id="PF00501">
    <property type="entry name" value="AMP-binding"/>
    <property type="match status" value="1"/>
</dbReference>
<evidence type="ECO:0000313" key="6">
    <source>
        <dbReference type="Proteomes" id="UP001196661"/>
    </source>
</evidence>
<dbReference type="PANTHER" id="PTHR45527:SF1">
    <property type="entry name" value="FATTY ACID SYNTHASE"/>
    <property type="match status" value="1"/>
</dbReference>
<keyword evidence="3" id="KW-0597">Phosphoprotein</keyword>
<dbReference type="InterPro" id="IPR042099">
    <property type="entry name" value="ANL_N_sf"/>
</dbReference>
<dbReference type="PROSITE" id="PS00455">
    <property type="entry name" value="AMP_BINDING"/>
    <property type="match status" value="1"/>
</dbReference>
<dbReference type="Gene3D" id="3.30.559.10">
    <property type="entry name" value="Chloramphenicol acetyltransferase-like domain"/>
    <property type="match status" value="1"/>
</dbReference>
<dbReference type="SUPFAM" id="SSF47336">
    <property type="entry name" value="ACP-like"/>
    <property type="match status" value="1"/>
</dbReference>
<dbReference type="Pfam" id="PF13193">
    <property type="entry name" value="AMP-binding_C"/>
    <property type="match status" value="1"/>
</dbReference>
<dbReference type="SUPFAM" id="SSF52777">
    <property type="entry name" value="CoA-dependent acyltransferases"/>
    <property type="match status" value="2"/>
</dbReference>
<proteinExistence type="predicted"/>
<comment type="cofactor">
    <cofactor evidence="1">
        <name>pantetheine 4'-phosphate</name>
        <dbReference type="ChEBI" id="CHEBI:47942"/>
    </cofactor>
</comment>
<gene>
    <name evidence="5" type="ORF">IXB28_11215</name>
</gene>
<dbReference type="SUPFAM" id="SSF56801">
    <property type="entry name" value="Acetyl-CoA synthetase-like"/>
    <property type="match status" value="1"/>
</dbReference>
<dbReference type="Proteomes" id="UP001196661">
    <property type="component" value="Unassembled WGS sequence"/>
</dbReference>
<dbReference type="InterPro" id="IPR006162">
    <property type="entry name" value="Ppantetheine_attach_site"/>
</dbReference>
<dbReference type="InterPro" id="IPR001242">
    <property type="entry name" value="Condensation_dom"/>
</dbReference>
<dbReference type="InterPro" id="IPR020845">
    <property type="entry name" value="AMP-binding_CS"/>
</dbReference>
<dbReference type="PROSITE" id="PS00012">
    <property type="entry name" value="PHOSPHOPANTETHEINE"/>
    <property type="match status" value="1"/>
</dbReference>
<dbReference type="InterPro" id="IPR045851">
    <property type="entry name" value="AMP-bd_C_sf"/>
</dbReference>
<sequence length="1130" mass="127024">MMNNNIEQQIASLSPAKRAILERRLQEKAVQPKPQIEKIDRSGPLPLSFAQQRLWFIDQLEPGNPAYNRPTYFQLTGVLNVEALTQSLNEIVRRHEVLRSHFLTINGQPALKIQPVLLISLPVIDLSQLSGDEQSEQVQNIVCEEAQKLFDLDKDPLIRSQLLRLGEREHHLLITLHHIVFDGWSADVLKQEIATLYSAFSTGQTNPLPKLPIQYVDYAHCQRQQLHESELQAQLTYWKSKLSGELPVLALPTDKPRSTQPSTQGETCLLLLPRALTNKLKSLSQLKGVTLFMMLLAVLNVLLYRQTGQDDIIVGTPIAGRPCVETENLIGLFLNSLALRIDLSDEPTFEQLLSQVKKTTLDAYAHQDVPFERLVADLNIERHLARHPIFEVMLNFANLPETTKKMAGVRIHPMATGHSDSKFTMTLYVNEQDNQLHLKLVYQKALFTAKRMEDLLDQFQQLLEQIVIDPCRSIHAYSLVSQKATFSLPDPTAFLAESIYEPVPSVVFGWREQSPERFAICQGTHNWTYGELVEKADGIARYLLSQGVKSGDVIAISGIRSFGLIASVLGVLSAGGVLLLIDPLLPDQRRQAMLQTANVTRLLWVSSALNIWPETLVTDVISPETAEVSSASEIHINFQQPLPIIQPDDPAYIFFTSGTTGVPKGVLGCHKGLAHFLSWQRKNFEIGPTDRVAQLIALSFDAVLRDIFLPLTSGATLCLPAPDADLSAEQVLSWLLHQQITVLHTVPTLAKTWLINRSEGLQLPQLRWVFLAGEPLSSQLVKRWQEAFSAVGQLVNLYGPTETTMIKCYYPIPPEPIKGIQPGGIPLPETQALIFSRSDQLCGLGEIGEIVLRTPFRTLGYINAPDKQKQKFRPNPHRDDADDILYYTGDLGRYRLDGSIEILGRADRQVKIRGVRIELGEIEAKLLNQETIQEAIVTVHEENDTKHLIAYVVPQSEQQFIQVKELRQSLRRHLPEAMVPSTFMLLEALPLTPNGKLDRRALPVPAFNQRHLDNEYVAPSTPVEERLVQIWSELLKLKKVGIHDNFFELGGHSLLATRIIARVRNEYQIEMSVAVIFEAPTIAELTIQITLAMGSNEQGEIDHEDYDQMSALLDELDELSDDMVTQYLAD</sequence>
<keyword evidence="2" id="KW-0596">Phosphopantetheine</keyword>
<feature type="domain" description="Carrier" evidence="4">
    <location>
        <begin position="1018"/>
        <end position="1093"/>
    </location>
</feature>
<dbReference type="EMBL" id="JADOER010000009">
    <property type="protein sequence ID" value="MBT9312778.1"/>
    <property type="molecule type" value="Genomic_DNA"/>
</dbReference>
<dbReference type="InterPro" id="IPR009081">
    <property type="entry name" value="PP-bd_ACP"/>
</dbReference>
<keyword evidence="6" id="KW-1185">Reference proteome</keyword>
<dbReference type="InterPro" id="IPR000873">
    <property type="entry name" value="AMP-dep_synth/lig_dom"/>
</dbReference>
<dbReference type="Gene3D" id="3.30.559.30">
    <property type="entry name" value="Nonribosomal peptide synthetase, condensation domain"/>
    <property type="match status" value="1"/>
</dbReference>
<dbReference type="InterPro" id="IPR020806">
    <property type="entry name" value="PKS_PP-bd"/>
</dbReference>
<dbReference type="Pfam" id="PF00550">
    <property type="entry name" value="PP-binding"/>
    <property type="match status" value="1"/>
</dbReference>
<reference evidence="5 6" key="1">
    <citation type="journal article" date="2021" name="Mar. Drugs">
        <title>Genome Reduction and Secondary Metabolism of the Marine Sponge-Associated Cyanobacterium Leptothoe.</title>
        <authorList>
            <person name="Konstantinou D."/>
            <person name="Popin R.V."/>
            <person name="Fewer D.P."/>
            <person name="Sivonen K."/>
            <person name="Gkelis S."/>
        </authorList>
    </citation>
    <scope>NUCLEOTIDE SEQUENCE [LARGE SCALE GENOMIC DNA]</scope>
    <source>
        <strain evidence="5 6">TAU-MAC 1615</strain>
    </source>
</reference>
<dbReference type="CDD" id="cd19531">
    <property type="entry name" value="LCL_NRPS-like"/>
    <property type="match status" value="1"/>
</dbReference>
<dbReference type="PROSITE" id="PS50075">
    <property type="entry name" value="CARRIER"/>
    <property type="match status" value="1"/>
</dbReference>
<evidence type="ECO:0000259" key="4">
    <source>
        <dbReference type="PROSITE" id="PS50075"/>
    </source>
</evidence>
<dbReference type="CDD" id="cd05930">
    <property type="entry name" value="A_NRPS"/>
    <property type="match status" value="1"/>
</dbReference>
<evidence type="ECO:0000256" key="3">
    <source>
        <dbReference type="ARBA" id="ARBA00022553"/>
    </source>
</evidence>
<dbReference type="Gene3D" id="1.10.1200.10">
    <property type="entry name" value="ACP-like"/>
    <property type="match status" value="1"/>
</dbReference>
<dbReference type="SMART" id="SM00823">
    <property type="entry name" value="PKS_PP"/>
    <property type="match status" value="1"/>
</dbReference>
<dbReference type="RefSeq" id="WP_215618665.1">
    <property type="nucleotide sequence ID" value="NZ_JADOER010000009.1"/>
</dbReference>
<dbReference type="NCBIfam" id="TIGR01733">
    <property type="entry name" value="AA-adenyl-dom"/>
    <property type="match status" value="1"/>
</dbReference>
<dbReference type="InterPro" id="IPR010071">
    <property type="entry name" value="AA_adenyl_dom"/>
</dbReference>
<dbReference type="InterPro" id="IPR025110">
    <property type="entry name" value="AMP-bd_C"/>
</dbReference>
<evidence type="ECO:0000256" key="1">
    <source>
        <dbReference type="ARBA" id="ARBA00001957"/>
    </source>
</evidence>
<dbReference type="InterPro" id="IPR023213">
    <property type="entry name" value="CAT-like_dom_sf"/>
</dbReference>
<comment type="caution">
    <text evidence="5">The sequence shown here is derived from an EMBL/GenBank/DDBJ whole genome shotgun (WGS) entry which is preliminary data.</text>
</comment>